<comment type="caution">
    <text evidence="5">The sequence shown here is derived from an EMBL/GenBank/DDBJ whole genome shotgun (WGS) entry which is preliminary data.</text>
</comment>
<feature type="active site" description="Proton donor/acceptor" evidence="3">
    <location>
        <position position="237"/>
    </location>
</feature>
<evidence type="ECO:0000256" key="1">
    <source>
        <dbReference type="ARBA" id="ARBA00023235"/>
    </source>
</evidence>
<feature type="active site" description="Proton donor/acceptor" evidence="3">
    <location>
        <position position="140"/>
    </location>
</feature>
<evidence type="ECO:0000256" key="3">
    <source>
        <dbReference type="PIRSR" id="PIRSR006241-50"/>
    </source>
</evidence>
<dbReference type="InterPro" id="IPR013022">
    <property type="entry name" value="Xyl_isomerase-like_TIM-brl"/>
</dbReference>
<comment type="similarity">
    <text evidence="2">Belongs to the hyi family.</text>
</comment>
<dbReference type="SUPFAM" id="SSF51658">
    <property type="entry name" value="Xylose isomerase-like"/>
    <property type="match status" value="1"/>
</dbReference>
<dbReference type="Gene3D" id="3.20.20.150">
    <property type="entry name" value="Divalent-metal-dependent TIM barrel enzymes"/>
    <property type="match status" value="1"/>
</dbReference>
<proteinExistence type="inferred from homology"/>
<accession>A0A923MSX5</accession>
<keyword evidence="1 2" id="KW-0413">Isomerase</keyword>
<organism evidence="5 6">
    <name type="scientific">Ramlibacter cellulosilyticus</name>
    <dbReference type="NCBI Taxonomy" id="2764187"/>
    <lineage>
        <taxon>Bacteria</taxon>
        <taxon>Pseudomonadati</taxon>
        <taxon>Pseudomonadota</taxon>
        <taxon>Betaproteobacteria</taxon>
        <taxon>Burkholderiales</taxon>
        <taxon>Comamonadaceae</taxon>
        <taxon>Ramlibacter</taxon>
    </lineage>
</organism>
<dbReference type="AlphaFoldDB" id="A0A923MSX5"/>
<dbReference type="InterPro" id="IPR050417">
    <property type="entry name" value="Sugar_Epim/Isomerase"/>
</dbReference>
<dbReference type="InterPro" id="IPR026040">
    <property type="entry name" value="HyI-like"/>
</dbReference>
<keyword evidence="6" id="KW-1185">Reference proteome</keyword>
<protein>
    <submittedName>
        <fullName evidence="5">TIM barrel protein</fullName>
    </submittedName>
</protein>
<sequence>MRLAGNLTWLYPDLPWAARFDAAARDGFRGVEILLPYDESPAWYAQQLRASGLELALFNTPVTPGAGRLGWAAVPGAEASFREAFDAARGVAAATGCRTIHVMAGHVADHDAADCAAALRRNLSHALALAEADDLTLALEALNRDDMPGYFYARPAQVIEVLRGFASPRLRLQFDYYHCMKEGLDLAAAVRDCAPWTGHAQIAGVDGRHEPDLSQHGLEEAVASLADLGYDGWLGCEYAPRGQAAEGLAWAAPLRARGVLA</sequence>
<dbReference type="PIRSF" id="PIRSF006241">
    <property type="entry name" value="HyI"/>
    <property type="match status" value="1"/>
</dbReference>
<gene>
    <name evidence="5" type="ORF">H8N03_16970</name>
</gene>
<dbReference type="EMBL" id="JACORT010000007">
    <property type="protein sequence ID" value="MBC5784643.1"/>
    <property type="molecule type" value="Genomic_DNA"/>
</dbReference>
<dbReference type="PANTHER" id="PTHR43489:SF6">
    <property type="entry name" value="HYDROXYPYRUVATE ISOMERASE-RELATED"/>
    <property type="match status" value="1"/>
</dbReference>
<dbReference type="GO" id="GO:0046487">
    <property type="term" value="P:glyoxylate metabolic process"/>
    <property type="evidence" value="ECO:0007669"/>
    <property type="project" value="TreeGrafter"/>
</dbReference>
<reference evidence="5" key="1">
    <citation type="submission" date="2020-08" db="EMBL/GenBank/DDBJ databases">
        <title>Ramlibacter sp. USB13 16S ribosomal RNA gene genome sequencing and assembly.</title>
        <authorList>
            <person name="Kang M."/>
        </authorList>
    </citation>
    <scope>NUCLEOTIDE SEQUENCE</scope>
    <source>
        <strain evidence="5">USB13</strain>
    </source>
</reference>
<dbReference type="Proteomes" id="UP000608513">
    <property type="component" value="Unassembled WGS sequence"/>
</dbReference>
<feature type="domain" description="Xylose isomerase-like TIM barrel" evidence="4">
    <location>
        <begin position="20"/>
        <end position="251"/>
    </location>
</feature>
<dbReference type="PANTHER" id="PTHR43489">
    <property type="entry name" value="ISOMERASE"/>
    <property type="match status" value="1"/>
</dbReference>
<evidence type="ECO:0000313" key="5">
    <source>
        <dbReference type="EMBL" id="MBC5784643.1"/>
    </source>
</evidence>
<evidence type="ECO:0000259" key="4">
    <source>
        <dbReference type="Pfam" id="PF01261"/>
    </source>
</evidence>
<dbReference type="Pfam" id="PF01261">
    <property type="entry name" value="AP_endonuc_2"/>
    <property type="match status" value="1"/>
</dbReference>
<evidence type="ECO:0000313" key="6">
    <source>
        <dbReference type="Proteomes" id="UP000608513"/>
    </source>
</evidence>
<dbReference type="GO" id="GO:0008903">
    <property type="term" value="F:hydroxypyruvate isomerase activity"/>
    <property type="evidence" value="ECO:0007669"/>
    <property type="project" value="TreeGrafter"/>
</dbReference>
<dbReference type="InterPro" id="IPR036237">
    <property type="entry name" value="Xyl_isomerase-like_sf"/>
</dbReference>
<name>A0A923MSX5_9BURK</name>
<evidence type="ECO:0000256" key="2">
    <source>
        <dbReference type="PIRNR" id="PIRNR006241"/>
    </source>
</evidence>